<dbReference type="RefSeq" id="WP_248590839.1">
    <property type="nucleotide sequence ID" value="NZ_BAABEB010000007.1"/>
</dbReference>
<protein>
    <submittedName>
        <fullName evidence="1">Uncharacterized protein</fullName>
    </submittedName>
</protein>
<sequence length="123" mass="11962">MSAGSAPGLPPAADGTDLAACADAACEVEVAEGDEFSVTGPHGLDRIVVEKVTPGTVTLTGYGGNGSSVVSGTTGAPFGDRPSIVLNGIAVAVLAVADDRAVIRLHDAGVGLPDLPGLDVLGN</sequence>
<organism evidence="1 2">
    <name type="scientific">Thermobifida alba</name>
    <name type="common">Thermomonospora alba</name>
    <dbReference type="NCBI Taxonomy" id="53522"/>
    <lineage>
        <taxon>Bacteria</taxon>
        <taxon>Bacillati</taxon>
        <taxon>Actinomycetota</taxon>
        <taxon>Actinomycetes</taxon>
        <taxon>Streptosporangiales</taxon>
        <taxon>Nocardiopsidaceae</taxon>
        <taxon>Thermobifida</taxon>
    </lineage>
</organism>
<evidence type="ECO:0000313" key="2">
    <source>
        <dbReference type="Proteomes" id="UP000832041"/>
    </source>
</evidence>
<dbReference type="EMBL" id="CP051627">
    <property type="protein sequence ID" value="UPT22354.1"/>
    <property type="molecule type" value="Genomic_DNA"/>
</dbReference>
<dbReference type="Proteomes" id="UP000832041">
    <property type="component" value="Chromosome"/>
</dbReference>
<keyword evidence="2" id="KW-1185">Reference proteome</keyword>
<evidence type="ECO:0000313" key="1">
    <source>
        <dbReference type="EMBL" id="UPT22354.1"/>
    </source>
</evidence>
<reference evidence="1 2" key="1">
    <citation type="submission" date="2020-04" db="EMBL/GenBank/DDBJ databases">
        <title>Thermobifida alba genome sequencing and assembly.</title>
        <authorList>
            <person name="Luzics S."/>
            <person name="Horvath B."/>
            <person name="Nagy I."/>
            <person name="Toth A."/>
            <person name="Nagy I."/>
            <person name="Kukolya J."/>
        </authorList>
    </citation>
    <scope>NUCLEOTIDE SEQUENCE [LARGE SCALE GENOMIC DNA]</scope>
    <source>
        <strain evidence="1 2">DSM 43795</strain>
    </source>
</reference>
<gene>
    <name evidence="1" type="ORF">FOF52_16420</name>
</gene>
<accession>A0ABY4L3W8</accession>
<name>A0ABY4L3W8_THEAE</name>
<proteinExistence type="predicted"/>